<reference evidence="1 2" key="1">
    <citation type="submission" date="2020-06" db="EMBL/GenBank/DDBJ databases">
        <title>Rhizobium sp.nov. isolated from the tomato plant.</title>
        <authorList>
            <person name="Thin K.K."/>
            <person name="Zhang X."/>
            <person name="He S."/>
        </authorList>
    </citation>
    <scope>NUCLEOTIDE SEQUENCE [LARGE SCALE GENOMIC DNA]</scope>
    <source>
        <strain evidence="1 2">DBTS2</strain>
    </source>
</reference>
<name>A0ABX2QEB9_9HYPH</name>
<dbReference type="RefSeq" id="WP_176950062.1">
    <property type="nucleotide sequence ID" value="NZ_JABXYK010000006.1"/>
</dbReference>
<dbReference type="InterPro" id="IPR008979">
    <property type="entry name" value="Galactose-bd-like_sf"/>
</dbReference>
<sequence length="355" mass="37971">MTSHLAHAMRRGLMGPGHIRNLEAALGKRAGALSDAEKGQARANIGAGVLAGFRNKVINGDFDIWQRGPSRVTSGAGAGSMAADRWRHTGNFTGTSITWSQNAFTLGQIEVPGNPRYFFRAERTATGANIASLQHRVESVRTLAGLKATLTFFARGTAGKQIALTVGQVFGSGGASSAEVTAFQQTFALNAAWTKYQYVIDLPSIIGKVLGPNGDDFLSLDWAMAAAQGNMVFDIAHVSLVGDDASAERDPFTPRHVGQELALCQRYFFRSYDWQGGHAIRYGTAGSLRDGGVLPFPVTMRASPTTTIVVTPAFLNCSAPVWGLPNLDMAALRLTVTATGDYRAWGGEYHFDAEL</sequence>
<dbReference type="SUPFAM" id="SSF49785">
    <property type="entry name" value="Galactose-binding domain-like"/>
    <property type="match status" value="1"/>
</dbReference>
<evidence type="ECO:0000313" key="2">
    <source>
        <dbReference type="Proteomes" id="UP000659172"/>
    </source>
</evidence>
<accession>A0ABX2QEB9</accession>
<protein>
    <submittedName>
        <fullName evidence="1">Uncharacterized protein</fullName>
    </submittedName>
</protein>
<gene>
    <name evidence="1" type="ORF">HV823_12615</name>
</gene>
<dbReference type="Gene3D" id="2.60.120.260">
    <property type="entry name" value="Galactose-binding domain-like"/>
    <property type="match status" value="1"/>
</dbReference>
<evidence type="ECO:0000313" key="1">
    <source>
        <dbReference type="EMBL" id="NVP56095.1"/>
    </source>
</evidence>
<keyword evidence="2" id="KW-1185">Reference proteome</keyword>
<organism evidence="1 2">
    <name type="scientific">Mycoplana rhizolycopersici</name>
    <dbReference type="NCBI Taxonomy" id="2746702"/>
    <lineage>
        <taxon>Bacteria</taxon>
        <taxon>Pseudomonadati</taxon>
        <taxon>Pseudomonadota</taxon>
        <taxon>Alphaproteobacteria</taxon>
        <taxon>Hyphomicrobiales</taxon>
        <taxon>Rhizobiaceae</taxon>
        <taxon>Mycoplana</taxon>
    </lineage>
</organism>
<proteinExistence type="predicted"/>
<comment type="caution">
    <text evidence="1">The sequence shown here is derived from an EMBL/GenBank/DDBJ whole genome shotgun (WGS) entry which is preliminary data.</text>
</comment>
<dbReference type="Proteomes" id="UP000659172">
    <property type="component" value="Unassembled WGS sequence"/>
</dbReference>
<dbReference type="EMBL" id="JABXYK010000006">
    <property type="protein sequence ID" value="NVP56095.1"/>
    <property type="molecule type" value="Genomic_DNA"/>
</dbReference>